<evidence type="ECO:0000313" key="1">
    <source>
        <dbReference type="EMBL" id="PLT47521.1"/>
    </source>
</evidence>
<name>A0A2N5NAY6_9BACL</name>
<protein>
    <recommendedName>
        <fullName evidence="3">DUF1273 domain-containing protein</fullName>
    </recommendedName>
</protein>
<evidence type="ECO:0000313" key="2">
    <source>
        <dbReference type="Proteomes" id="UP000234789"/>
    </source>
</evidence>
<keyword evidence="2" id="KW-1185">Reference proteome</keyword>
<accession>A0A2N5NAY6</accession>
<dbReference type="InterPro" id="IPR010697">
    <property type="entry name" value="YspA"/>
</dbReference>
<proteinExistence type="predicted"/>
<dbReference type="EMBL" id="NFEZ01000003">
    <property type="protein sequence ID" value="PLT47521.1"/>
    <property type="molecule type" value="Genomic_DNA"/>
</dbReference>
<gene>
    <name evidence="1" type="ORF">B8V81_1745</name>
</gene>
<reference evidence="1 2" key="1">
    <citation type="submission" date="2017-05" db="EMBL/GenBank/DDBJ databases">
        <title>Functional genome analysis of Paenibacillus pasadenensis strain R16: insights on endophytic life style and antifungal activity.</title>
        <authorList>
            <person name="Passera A."/>
            <person name="Marcolungo L."/>
            <person name="Casati P."/>
            <person name="Brasca M."/>
            <person name="Quaglino F."/>
            <person name="Delledonne M."/>
        </authorList>
    </citation>
    <scope>NUCLEOTIDE SEQUENCE [LARGE SCALE GENOMIC DNA]</scope>
    <source>
        <strain evidence="1 2">R16</strain>
    </source>
</reference>
<dbReference type="Proteomes" id="UP000234789">
    <property type="component" value="Unassembled WGS sequence"/>
</dbReference>
<organism evidence="1 2">
    <name type="scientific">Paenibacillus pasadenensis</name>
    <dbReference type="NCBI Taxonomy" id="217090"/>
    <lineage>
        <taxon>Bacteria</taxon>
        <taxon>Bacillati</taxon>
        <taxon>Bacillota</taxon>
        <taxon>Bacilli</taxon>
        <taxon>Bacillales</taxon>
        <taxon>Paenibacillaceae</taxon>
        <taxon>Paenibacillus</taxon>
    </lineage>
</organism>
<dbReference type="PANTHER" id="PTHR38440">
    <property type="entry name" value="UPF0398 PROTEIN YPSA"/>
    <property type="match status" value="1"/>
</dbReference>
<dbReference type="SUPFAM" id="SSF102405">
    <property type="entry name" value="MCP/YpsA-like"/>
    <property type="match status" value="1"/>
</dbReference>
<evidence type="ECO:0008006" key="3">
    <source>
        <dbReference type="Google" id="ProtNLM"/>
    </source>
</evidence>
<comment type="caution">
    <text evidence="1">The sequence shown here is derived from an EMBL/GenBank/DDBJ whole genome shotgun (WGS) entry which is preliminary data.</text>
</comment>
<dbReference type="PIRSF" id="PIRSF021290">
    <property type="entry name" value="DUF1273"/>
    <property type="match status" value="1"/>
</dbReference>
<dbReference type="NCBIfam" id="NF010181">
    <property type="entry name" value="PRK13660.1"/>
    <property type="match status" value="1"/>
</dbReference>
<sequence>MKEALRMGGIVNLLATGYRAHELNIFNQKHEAIPYIKAAATSRLVPLLEDGLEWLLSPGGYGFDLWAVEAALELKRDYPQLKVSILTAYANVDEKWKDDRKLYYEELLRQVDHHASVSKQPYEGVWQLTARDSLLVRKSDAMLLFYDEEMGEGSPRYFKERALKRQETGDDYPLLTISAETVQSIADDARSAAFE</sequence>
<dbReference type="PANTHER" id="PTHR38440:SF1">
    <property type="entry name" value="UPF0398 PROTEIN SPR0331"/>
    <property type="match status" value="1"/>
</dbReference>
<dbReference type="Pfam" id="PF06908">
    <property type="entry name" value="YpsA"/>
    <property type="match status" value="1"/>
</dbReference>
<dbReference type="AlphaFoldDB" id="A0A2N5NAY6"/>
<dbReference type="Gene3D" id="3.40.50.450">
    <property type="match status" value="1"/>
</dbReference>